<sequence>MKLADSGGNSTVSADGAPELSACSYETEDFLEESTIIEMSTNNSLPIPDLGCHRYCNEEDRKCEDMLSEGPKSSKISDEGEQHYNEARSGNSSNWHTNVLYFDIDDDQDPVESQFGTVLNPMSNPVNISGKVVSYSSDIVCELYTHSDMSELKMKDAETNIFISCLDFEYHGTGSQDAEESDCSGPFPSQVDSDCGHGEANLFYELKDWSADNEDLENVHLSIIERFLSTTSCSNSEPCLYSEKCDESDCWNLDGNSSDYDLQSAPINSYEQYPYFLNECSGDDNFPEACALVTAVKGKGVIRFNNDRHPTNCDEGIKQTTCETGSHCEQETFDRMPIQCSDLDREFHGLKRPISHAPLDKLETNQGEEEGLEAKSAETDVLILKDHEVVKSNQSKTCRSPILKSVMGGAALIGMVAFFLRTRAPDKSKINKPDSEPPHLRGGNMKFSSHKSNNAVTKKGVYAAEKLKFS</sequence>
<protein>
    <submittedName>
        <fullName evidence="2">Uncharacterized protein</fullName>
    </submittedName>
</protein>
<feature type="compositionally biased region" description="Basic and acidic residues" evidence="1">
    <location>
        <begin position="75"/>
        <end position="86"/>
    </location>
</feature>
<accession>A0A7N0USH6</accession>
<feature type="compositionally biased region" description="Basic and acidic residues" evidence="1">
    <location>
        <begin position="427"/>
        <end position="439"/>
    </location>
</feature>
<feature type="region of interest" description="Disordered" evidence="1">
    <location>
        <begin position="427"/>
        <end position="454"/>
    </location>
</feature>
<dbReference type="AlphaFoldDB" id="A0A7N0USH6"/>
<dbReference type="Proteomes" id="UP000594263">
    <property type="component" value="Unplaced"/>
</dbReference>
<evidence type="ECO:0000313" key="2">
    <source>
        <dbReference type="EnsemblPlants" id="Kaladp0082s0064.1.v1.1"/>
    </source>
</evidence>
<keyword evidence="3" id="KW-1185">Reference proteome</keyword>
<reference evidence="2" key="1">
    <citation type="submission" date="2021-01" db="UniProtKB">
        <authorList>
            <consortium name="EnsemblPlants"/>
        </authorList>
    </citation>
    <scope>IDENTIFICATION</scope>
</reference>
<evidence type="ECO:0000256" key="1">
    <source>
        <dbReference type="SAM" id="MobiDB-lite"/>
    </source>
</evidence>
<dbReference type="EnsemblPlants" id="Kaladp0082s0064.1.v1.1">
    <property type="protein sequence ID" value="Kaladp0082s0064.1.v1.1"/>
    <property type="gene ID" value="Kaladp0082s0064.v1.1"/>
</dbReference>
<name>A0A7N0USH6_KALFE</name>
<organism evidence="2 3">
    <name type="scientific">Kalanchoe fedtschenkoi</name>
    <name type="common">Lavender scallops</name>
    <name type="synonym">South American air plant</name>
    <dbReference type="NCBI Taxonomy" id="63787"/>
    <lineage>
        <taxon>Eukaryota</taxon>
        <taxon>Viridiplantae</taxon>
        <taxon>Streptophyta</taxon>
        <taxon>Embryophyta</taxon>
        <taxon>Tracheophyta</taxon>
        <taxon>Spermatophyta</taxon>
        <taxon>Magnoliopsida</taxon>
        <taxon>eudicotyledons</taxon>
        <taxon>Gunneridae</taxon>
        <taxon>Pentapetalae</taxon>
        <taxon>Saxifragales</taxon>
        <taxon>Crassulaceae</taxon>
        <taxon>Kalanchoe</taxon>
    </lineage>
</organism>
<feature type="region of interest" description="Disordered" evidence="1">
    <location>
        <begin position="66"/>
        <end position="90"/>
    </location>
</feature>
<evidence type="ECO:0000313" key="3">
    <source>
        <dbReference type="Proteomes" id="UP000594263"/>
    </source>
</evidence>
<proteinExistence type="predicted"/>
<dbReference type="Gramene" id="Kaladp0082s0064.1.v1.1">
    <property type="protein sequence ID" value="Kaladp0082s0064.1.v1.1"/>
    <property type="gene ID" value="Kaladp0082s0064.v1.1"/>
</dbReference>